<feature type="transmembrane region" description="Helical" evidence="1">
    <location>
        <begin position="187"/>
        <end position="210"/>
    </location>
</feature>
<feature type="transmembrane region" description="Helical" evidence="1">
    <location>
        <begin position="38"/>
        <end position="56"/>
    </location>
</feature>
<dbReference type="EMBL" id="JAESVB010000001">
    <property type="protein sequence ID" value="MCB8873938.1"/>
    <property type="molecule type" value="Genomic_DNA"/>
</dbReference>
<evidence type="ECO:0000256" key="1">
    <source>
        <dbReference type="SAM" id="Phobius"/>
    </source>
</evidence>
<protein>
    <submittedName>
        <fullName evidence="2">Flagellar motor protein MotA</fullName>
    </submittedName>
</protein>
<evidence type="ECO:0000313" key="3">
    <source>
        <dbReference type="Proteomes" id="UP000708298"/>
    </source>
</evidence>
<dbReference type="AlphaFoldDB" id="A0A963YNI7"/>
<reference evidence="2" key="1">
    <citation type="journal article" date="2021" name="Microorganisms">
        <title>Acidisoma silvae sp. nov. and Acidisomacellulosilytica sp. nov., Two Acidophilic Bacteria Isolated from Decaying Wood, Hydrolyzing Cellulose and Producing Poly-3-hydroxybutyrate.</title>
        <authorList>
            <person name="Mieszkin S."/>
            <person name="Pouder E."/>
            <person name="Uroz S."/>
            <person name="Simon-Colin C."/>
            <person name="Alain K."/>
        </authorList>
    </citation>
    <scope>NUCLEOTIDE SEQUENCE</scope>
    <source>
        <strain evidence="2">HW T2.11</strain>
    </source>
</reference>
<feature type="transmembrane region" description="Helical" evidence="1">
    <location>
        <begin position="7"/>
        <end position="26"/>
    </location>
</feature>
<keyword evidence="2" id="KW-0969">Cilium</keyword>
<keyword evidence="3" id="KW-1185">Reference proteome</keyword>
<sequence length="384" mass="41797">MTRPTTYLIRMLIFLAAVIAVGIFLIPKIKIFFASNPALNSFIFFVMLLGVIWNLRQVLRLEPEVRWVGDYQRTRQKLTGITPPKLLAPMARMLAARADATGRESRVSISAQAMRSLLDGIGSRLDESREISRYATALMIFLGLLGTFWGLLRTVSAVADVIQGMSVGSGDINAVFDQLKSGLAGPLAGMSTAFSSSMFGLAGALVLGFLDLQAGQAQNRFYNELEDWLAGFTRLSSGVLGGEGEGGNVPAYVQALLEQTAENMEGLQTVLARGEEGRGQTAQVLGTLADRLNTFTDTMRANQQLMLRIAESQQALAPALQRLGDSRDNRASDEIAHAHLRNIEHALQRMITESEQGRVQTTSELRNELRVLARTVAALGDGAR</sequence>
<keyword evidence="1" id="KW-1133">Transmembrane helix</keyword>
<gene>
    <name evidence="2" type="ORF">ASILVAE211_01995</name>
</gene>
<dbReference type="RefSeq" id="WP_227319600.1">
    <property type="nucleotide sequence ID" value="NZ_JAESVB010000001.1"/>
</dbReference>
<keyword evidence="1" id="KW-0812">Transmembrane</keyword>
<feature type="transmembrane region" description="Helical" evidence="1">
    <location>
        <begin position="134"/>
        <end position="152"/>
    </location>
</feature>
<keyword evidence="2" id="KW-0282">Flagellum</keyword>
<keyword evidence="1" id="KW-0472">Membrane</keyword>
<keyword evidence="2" id="KW-0966">Cell projection</keyword>
<evidence type="ECO:0000313" key="2">
    <source>
        <dbReference type="EMBL" id="MCB8873938.1"/>
    </source>
</evidence>
<organism evidence="2 3">
    <name type="scientific">Acidisoma silvae</name>
    <dbReference type="NCBI Taxonomy" id="2802396"/>
    <lineage>
        <taxon>Bacteria</taxon>
        <taxon>Pseudomonadati</taxon>
        <taxon>Pseudomonadota</taxon>
        <taxon>Alphaproteobacteria</taxon>
        <taxon>Acetobacterales</taxon>
        <taxon>Acidocellaceae</taxon>
        <taxon>Acidisoma</taxon>
    </lineage>
</organism>
<proteinExistence type="predicted"/>
<dbReference type="Proteomes" id="UP000708298">
    <property type="component" value="Unassembled WGS sequence"/>
</dbReference>
<name>A0A963YNI7_9PROT</name>
<accession>A0A963YNI7</accession>
<comment type="caution">
    <text evidence="2">The sequence shown here is derived from an EMBL/GenBank/DDBJ whole genome shotgun (WGS) entry which is preliminary data.</text>
</comment>
<reference evidence="2" key="2">
    <citation type="submission" date="2021-01" db="EMBL/GenBank/DDBJ databases">
        <authorList>
            <person name="Mieszkin S."/>
            <person name="Pouder E."/>
            <person name="Alain K."/>
        </authorList>
    </citation>
    <scope>NUCLEOTIDE SEQUENCE</scope>
    <source>
        <strain evidence="2">HW T2.11</strain>
    </source>
</reference>